<dbReference type="SUPFAM" id="SSF53474">
    <property type="entry name" value="alpha/beta-Hydrolases"/>
    <property type="match status" value="1"/>
</dbReference>
<dbReference type="InterPro" id="IPR029058">
    <property type="entry name" value="AB_hydrolase_fold"/>
</dbReference>
<reference evidence="1 2" key="1">
    <citation type="submission" date="2022-04" db="EMBL/GenBank/DDBJ databases">
        <title>Genome draft of Actinomadura sp. ATCC 31491.</title>
        <authorList>
            <person name="Shi X."/>
            <person name="Du Y."/>
        </authorList>
    </citation>
    <scope>NUCLEOTIDE SEQUENCE [LARGE SCALE GENOMIC DNA]</scope>
    <source>
        <strain evidence="1 2">ATCC 31491</strain>
    </source>
</reference>
<keyword evidence="1" id="KW-0378">Hydrolase</keyword>
<evidence type="ECO:0000313" key="1">
    <source>
        <dbReference type="EMBL" id="MCK2213870.1"/>
    </source>
</evidence>
<name>A0ABT0FPC9_9ACTN</name>
<dbReference type="Gene3D" id="3.40.50.1820">
    <property type="entry name" value="alpha/beta hydrolase"/>
    <property type="match status" value="1"/>
</dbReference>
<sequence length="276" mass="29788">MTEAILHDGSAIEVEVRGSGPLVLLPVDPRPIEGEQAEEMRKWGADPALGRTLVDGLSDAFRVAAFDYTGHVMAVPKPDTLTPDNVAADLLAVADAVGGDRFAYYGYSWLALSGLQLAVRTDRLSALVMGGYPPYDGPYAEMLKVTTATYDKALAPPPPADRPAEPGDWSSVQSVPSVAQARQFVTLYQALQDFDDKSVRLDCPRLCFAGSADEISYAEEWGGTRVDLGGPLTRHRAELEARGWDVVVLDGLDHMGAMLPGNVLPVLRPWLERVLA</sequence>
<accession>A0ABT0FPC9</accession>
<comment type="caution">
    <text evidence="1">The sequence shown here is derived from an EMBL/GenBank/DDBJ whole genome shotgun (WGS) entry which is preliminary data.</text>
</comment>
<dbReference type="EMBL" id="JAKRKC020000001">
    <property type="protein sequence ID" value="MCK2213870.1"/>
    <property type="molecule type" value="Genomic_DNA"/>
</dbReference>
<organism evidence="1 2">
    <name type="scientific">Actinomadura luzonensis</name>
    <dbReference type="NCBI Taxonomy" id="2805427"/>
    <lineage>
        <taxon>Bacteria</taxon>
        <taxon>Bacillati</taxon>
        <taxon>Actinomycetota</taxon>
        <taxon>Actinomycetes</taxon>
        <taxon>Streptosporangiales</taxon>
        <taxon>Thermomonosporaceae</taxon>
        <taxon>Actinomadura</taxon>
    </lineage>
</organism>
<dbReference type="GO" id="GO:0016787">
    <property type="term" value="F:hydrolase activity"/>
    <property type="evidence" value="ECO:0007669"/>
    <property type="project" value="UniProtKB-KW"/>
</dbReference>
<dbReference type="RefSeq" id="WP_242372439.1">
    <property type="nucleotide sequence ID" value="NZ_JAKRKC020000001.1"/>
</dbReference>
<keyword evidence="2" id="KW-1185">Reference proteome</keyword>
<proteinExistence type="predicted"/>
<dbReference type="Proteomes" id="UP001317259">
    <property type="component" value="Unassembled WGS sequence"/>
</dbReference>
<evidence type="ECO:0000313" key="2">
    <source>
        <dbReference type="Proteomes" id="UP001317259"/>
    </source>
</evidence>
<gene>
    <name evidence="1" type="ORF">MF672_008710</name>
</gene>
<protein>
    <submittedName>
        <fullName evidence="1">Alpha/beta hydrolase</fullName>
    </submittedName>
</protein>